<keyword evidence="4" id="KW-1185">Reference proteome</keyword>
<sequence>MPSTTSYSTTTPNSTTTTTTLTTTTTTKKQAHVLSERQRRARVKDLFKELSLLVPNLLPPMEGCSGGVIGSSRIQILDGVSEYITGLKDRIRVLKEVGDDCVQK</sequence>
<feature type="domain" description="BHLH" evidence="2">
    <location>
        <begin position="27"/>
        <end position="87"/>
    </location>
</feature>
<evidence type="ECO:0000313" key="3">
    <source>
        <dbReference type="EMBL" id="ORY43284.1"/>
    </source>
</evidence>
<dbReference type="InterPro" id="IPR011598">
    <property type="entry name" value="bHLH_dom"/>
</dbReference>
<dbReference type="Gene3D" id="4.10.280.10">
    <property type="entry name" value="Helix-loop-helix DNA-binding domain"/>
    <property type="match status" value="1"/>
</dbReference>
<reference evidence="3 4" key="1">
    <citation type="submission" date="2016-07" db="EMBL/GenBank/DDBJ databases">
        <title>Pervasive Adenine N6-methylation of Active Genes in Fungi.</title>
        <authorList>
            <consortium name="DOE Joint Genome Institute"/>
            <person name="Mondo S.J."/>
            <person name="Dannebaum R.O."/>
            <person name="Kuo R.C."/>
            <person name="Labutti K."/>
            <person name="Haridas S."/>
            <person name="Kuo A."/>
            <person name="Salamov A."/>
            <person name="Ahrendt S.R."/>
            <person name="Lipzen A."/>
            <person name="Sullivan W."/>
            <person name="Andreopoulos W.B."/>
            <person name="Clum A."/>
            <person name="Lindquist E."/>
            <person name="Daum C."/>
            <person name="Ramamoorthy G.K."/>
            <person name="Gryganskyi A."/>
            <person name="Culley D."/>
            <person name="Magnuson J.K."/>
            <person name="James T.Y."/>
            <person name="O'Malley M.A."/>
            <person name="Stajich J.E."/>
            <person name="Spatafora J.W."/>
            <person name="Visel A."/>
            <person name="Grigoriev I.V."/>
        </authorList>
    </citation>
    <scope>NUCLEOTIDE SEQUENCE [LARGE SCALE GENOMIC DNA]</scope>
    <source>
        <strain evidence="3 4">JEL800</strain>
    </source>
</reference>
<evidence type="ECO:0000256" key="1">
    <source>
        <dbReference type="SAM" id="MobiDB-lite"/>
    </source>
</evidence>
<dbReference type="InterPro" id="IPR036638">
    <property type="entry name" value="HLH_DNA-bd_sf"/>
</dbReference>
<dbReference type="SUPFAM" id="SSF47459">
    <property type="entry name" value="HLH, helix-loop-helix DNA-binding domain"/>
    <property type="match status" value="1"/>
</dbReference>
<organism evidence="3 4">
    <name type="scientific">Rhizoclosmatium globosum</name>
    <dbReference type="NCBI Taxonomy" id="329046"/>
    <lineage>
        <taxon>Eukaryota</taxon>
        <taxon>Fungi</taxon>
        <taxon>Fungi incertae sedis</taxon>
        <taxon>Chytridiomycota</taxon>
        <taxon>Chytridiomycota incertae sedis</taxon>
        <taxon>Chytridiomycetes</taxon>
        <taxon>Chytridiales</taxon>
        <taxon>Chytriomycetaceae</taxon>
        <taxon>Rhizoclosmatium</taxon>
    </lineage>
</organism>
<dbReference type="AlphaFoldDB" id="A0A1Y2C8U5"/>
<dbReference type="Pfam" id="PF00010">
    <property type="entry name" value="HLH"/>
    <property type="match status" value="1"/>
</dbReference>
<dbReference type="SMART" id="SM00353">
    <property type="entry name" value="HLH"/>
    <property type="match status" value="1"/>
</dbReference>
<dbReference type="Proteomes" id="UP000193642">
    <property type="component" value="Unassembled WGS sequence"/>
</dbReference>
<dbReference type="EMBL" id="MCGO01000025">
    <property type="protein sequence ID" value="ORY43284.1"/>
    <property type="molecule type" value="Genomic_DNA"/>
</dbReference>
<accession>A0A1Y2C8U5</accession>
<evidence type="ECO:0000259" key="2">
    <source>
        <dbReference type="PROSITE" id="PS50888"/>
    </source>
</evidence>
<evidence type="ECO:0000313" key="4">
    <source>
        <dbReference type="Proteomes" id="UP000193642"/>
    </source>
</evidence>
<feature type="region of interest" description="Disordered" evidence="1">
    <location>
        <begin position="1"/>
        <end position="35"/>
    </location>
</feature>
<dbReference type="OrthoDB" id="2161871at2759"/>
<protein>
    <recommendedName>
        <fullName evidence="2">BHLH domain-containing protein</fullName>
    </recommendedName>
</protein>
<dbReference type="PROSITE" id="PS50888">
    <property type="entry name" value="BHLH"/>
    <property type="match status" value="1"/>
</dbReference>
<comment type="caution">
    <text evidence="3">The sequence shown here is derived from an EMBL/GenBank/DDBJ whole genome shotgun (WGS) entry which is preliminary data.</text>
</comment>
<dbReference type="GO" id="GO:0046983">
    <property type="term" value="F:protein dimerization activity"/>
    <property type="evidence" value="ECO:0007669"/>
    <property type="project" value="InterPro"/>
</dbReference>
<proteinExistence type="predicted"/>
<feature type="compositionally biased region" description="Low complexity" evidence="1">
    <location>
        <begin position="1"/>
        <end position="27"/>
    </location>
</feature>
<name>A0A1Y2C8U5_9FUNG</name>
<gene>
    <name evidence="3" type="ORF">BCR33DRAFT_717527</name>
</gene>